<evidence type="ECO:0000313" key="5">
    <source>
        <dbReference type="EMBL" id="MFD1125855.1"/>
    </source>
</evidence>
<feature type="region of interest" description="Disordered" evidence="2">
    <location>
        <begin position="3255"/>
        <end position="3276"/>
    </location>
</feature>
<sequence>MRGRKNISRNNRIGRAEKQNLHYRLRKHKKHWLTTSLYTLGVGTVILFGGSNDRAAADSSTASPDTTPIEETAASPGKQSSSQTVPAKPAGAYQKETGTQQQAQGADTQSQTSSTGAATAASSATQPTSQASQPTSTAQASQASQTSQAARTSQVSQPAKTSQATQASQPTQSSAGTNQAAATQASHQQTTPQASAGQATGNSTNNQQSASTGQQAGQGQATQSTAGQPAAAQAQTASSAGTTPQQSQRSTAAASSATTNSAAPAKNSSAASTNQSTSGQPEATSVNQDQSQPKVAEKHHQEESSAEKAAPTTRVKRSLQLADEQADADSKSAAAQKAQKDQATDPLEGLRQNYDETTNVIKLTNATKADQTAALKQAAEIFKITGKKPTIQYTSTTKLASTTDINNPDYRSGWQQAQKSIDEINKPISSAGALVLQVGDLGKIGHVLDAYVASHAEDENGIIDPKQVTTSHTMMDNSGQLIWSGTWKEGGVLGIGAKEVSANDKNDNFKLGYADYLSTYATEVQQYINKVKANAMDPRFGDKLVNSNAYRSKDLESNVSVTGIVNLLGTLILNTTVKDNPEVFAYQETSGLNRDVSSQTRKTVESLQKFVNIVLPFIQNGIIKQALTDIRSIGMEYVDSNGNQSVSIPATLGGDDGALALNGTLKTIADIVGLRKAANSSTANSLYLALANGIKNAILRHANVGVQTALNEVMDPSTGATGIRYTGLGLNNYQVNDPVKAANSDQKVAVTEFVSAEAYAWAKKVIVPVMQMAARDKLTGDPLKQDGKTIAEALYVARAITLEDLNNLQGHQRSGVYENYQPSNEGALKFIYSLYENEAGAVDKAIKDFLDGQPATDYQFVNEGNHDKSTNTVSNKDYNQIYDYLASSDVKENLVAKTKELMDIYRNSKHEAGIAKDSKRFFEDMQINADISKITSPTLTSSAVKSELDKIVEDVVTTYYNDAARAYNLEFGTQQGTLDATAGKAMTLGYDESYSVPYQKAYEQTEAKLVVAAKQQAADDFNANRKADASAYQNAKAVSAYNEAFESTQKAAIASAKEQAGKDMNQNVSLEAGIKNYTVTAVTDAYRTAYEEAKAAALSAATVAGKNDYQAGKALQSDYSQNSDVKAAYEKAYNDDKNGFLKQATDQAAIDMTAGKTMVEGVKAFEKGPDAATAYRQAYQTALDKAIESAKKTAETDYRAGTRQYFSRNQQVEDAYLQAYKAIQTQTIEEAKIQAVKDLNANVPRATGVLKYSYDKDAVTAYNQVYQDARGDAFKTARVDAKKDYLAGQSLRDQYSVNVEIQEVYRQAFNDTKKETLTEAKKQASQDMTNNIDVQQGASKYQFDADAVNAYQQAYETAKTNELAFAKTLGQKNYESGNKLDPHYSQNVDVQKAFEEAYLSAQAAAIKSAVDKAPSDMANAVVTQYRDPVVIESYRKAYAAAQDQAVAQAKLDADRDYKANQRQKTYSLNRIVQAAYDSTFNQNKKATAEAAVAQAGTDLAANVAKEIGGKAFENDAEAKALYEKTYDKALAAGKTKATEDGTTDYNNHQQLRNNYHANVEIQSAYKTAYENAQKAAIKTAVAKAATDMAKGVTKPNGLKGYVDQAVISAYDQAYENALTDAKRAAEKAAETDYQTTATPKSISPNTAVQNAYYQSFKQQQEAAMKAAVAQAANDVKSGVSKENGIKSLNKDPKVVSAYTTAYQTAVVDAVKAAGKQAADDYRNGQKATTVSQNSEVQRAYDKAYQALKDQAVVAAKTQAGEDVAKGIAKAVGVQTYANDVDAAAAYNQAYETAKATAIDQAKRVGIADYQNCQTHRDNYSANQEIQATYDQAFTEAQATAVDKAQQTAEQDARNGRPKVIDTQDPKVLTAYEKAYETAEKQAVSKAIGDADSDYQSGKEKRSNYSKNQAVQDAYDRAYAQNKAEGLAAATQSAAADVLNNVDRQSGRAKFTNDPDAQKHYDTLYEQTLKDGLAAAAETAADDYRQGQPKKETYSPNKSINAAYQAEYDRQKQTALAGTFAQAAGDIAAGITVEQGAAKYQNDQQAVDKYRQDYLETLNKAVTAAEAAAKEDYRLTGQKKNDAKHAAIVKAYDQAFDQAKATAGEQAKKQAPQDVETGVTLTDGQQAFANDLDVQQIYANAYNETVDKGKAAAEKQAVTDYQSGQPQTTYSQNAAIQQVYEMVMAEQRSAGRTQAIEQAGKDVEAGASQAEGAAKFNHDQAAKDAYAQTYQQTLTKAQTAARQQAVEDYQKQVAKNNAYSQNTEIQAAYDQEFEKMHQATVTHLPEVIAEDIKAGTTETAGADRYRHDPIAQQQYLDAYHQAVEAGKQAAAADANNDYRNGQKQSPYSRQQAINEAYEAAYQQNQQTGRQTAVTTASGDVDQGISKAEGAAKFANDADAKAAYEKKYDEALQAGKDQASQTGQADYDAGHPKQVTYSQNDAINQAYQTAYEEAKQKTLATTQAQAAADVAAGIAMEAGDDQYQHDTDAAEKYRQDYEAALTAAKDQATETAKNDYQAGREPQSQFSQNKEVQKAYETAFNNQQAIGIKQSTEKAVKDVEGGMDKTVEAGKIADKTTREAYEKAYDQALEAAQVTATTTGKADYDKTQTANPDYSQHPAVQKAYETAFEQAKQAALNRTDAQAVTDIEAGITKETGRQAFGNDQQATAKYDQAYDEALAKRKVEATATAEADYAAGKGQNQQFAKQEALQKAYDQAYQDAKAKGAVKAEQTAVTDVDQGVDVTEGIKAFANDPDAQRVYEDQYAATVKAGQEKAGKDAVTDYQTGQKKTPYSRNSAINQAYETAFKDQKAAGHDQAITTAAEDVAQGRPKNADAFKHDADAQKAYQEAYDQKQADAEQKATDQAKADYQAGKSLADYDNVNAGVKAAYQKEYQEAKSANLIKATQQGEKDAKAGVDQTTSAKAFEMDVDAKANYDQAYQTAVETGTKIAEAQADADYKNQQPKNAHYSPNQTIQKAYEQSYETARNTAIAQAALDGKRDADTSSRKPDNHQSFNNDEAVRQAYNQAYNDAVKEKKAQAEQQAKDDYQAGRTSQKNYSQNTEVQKAYDETYKQAKEGRITEAELQAGTDVDQGISASAGAEAYANDLDAKDKYLESYKQALDTKKKEAADKGKNDYNNNLPMNPTHSKNSEIQADYEQAYQQAKETFAKEAERQAGIDVTNGVDRQTGAEQYSRDPEAQNRYKATYDRDLNTAKDQAKDQVEADYMAGQHKTDFKHPDVQQSYDDKYQELKDNARKLAESTGREAGRKGEDLATGKTKFSHDADAQKAFEDSYRQGYQEVAKQTTVKFGDGHATMTTGPDGKTEMTVSNGQPTSIPADGQSMKIGDQGVAIKDRNGDVTVNDGQGTTTIVNAQNEIVKVVTTEINPQTGVITVTTKDGKDQVTETKVTTKPTNAGTTVIRDTGATEQPVTVIVNTKDSQGNPMTQVLTPNKVETLPTGETALLDRDGNVTITDENGQSVTTNEEGTVIGTHQQTEAATTTTRQLPDGNLVTIQADKDGHTTVTMTTPDGQVTPITGSTATPIKDQSQQSTGKMAVTDGKGNVIIRDADGNATTINASGQITQVTTVGKDGTVTVENLGNVGETTSSVVTNPDGTVTVTTPDGTETKTATRDQTGQIVTQSEKGSENQEVKVVDGQVVVTHFDNTGKTTGTTTTVTEPTTGKTIVTNRDAAGHVIAEMIVKADGTVTVNKPASTVGSGAATTGPVINPNDVNSAGSIVTETGQSTATTITTPATTIEQPDSVGQTQNRYYQKLVTKTVVTVKGLYRYSRSTFNKRYRVGYVRPGSVLHVIKVIIRPDGITRLQLSDGTYITGLKSFNQFRSIARHYHVDATAVIRVTAKKGVYTHSSPRFTRDNQVKRLKKGTVLKVRRIVRQGKTTRFELTNGQYVTARKSAVQLIQRYYTKPVKTIKVINQKGINSYSKKTFTKAKRVSHYSKGRVLKVTQLVKSGLTTRFQLEDGSFITANKKLVVKTD</sequence>
<keyword evidence="6" id="KW-1185">Reference proteome</keyword>
<keyword evidence="3" id="KW-1133">Transmembrane helix</keyword>
<feature type="compositionally biased region" description="Basic and acidic residues" evidence="2">
    <location>
        <begin position="295"/>
        <end position="306"/>
    </location>
</feature>
<feature type="compositionally biased region" description="Low complexity" evidence="2">
    <location>
        <begin position="97"/>
        <end position="280"/>
    </location>
</feature>
<dbReference type="InterPro" id="IPR050252">
    <property type="entry name" value="Beta/Gamma-Crystallin"/>
</dbReference>
<dbReference type="RefSeq" id="WP_121976924.1">
    <property type="nucleotide sequence ID" value="NZ_JBHTLH010000039.1"/>
</dbReference>
<accession>A0ABW3PNP3</accession>
<feature type="compositionally biased region" description="Basic and acidic residues" evidence="2">
    <location>
        <begin position="3189"/>
        <end position="3201"/>
    </location>
</feature>
<dbReference type="PANTHER" id="PTHR11818:SF42">
    <property type="entry name" value="VOLTAGE-GATED HYDROGEN CHANNEL 1"/>
    <property type="match status" value="1"/>
</dbReference>
<feature type="compositionally biased region" description="Low complexity" evidence="2">
    <location>
        <begin position="57"/>
        <end position="67"/>
    </location>
</feature>
<comment type="caution">
    <text evidence="5">The sequence shown here is derived from an EMBL/GenBank/DDBJ whole genome shotgun (WGS) entry which is preliminary data.</text>
</comment>
<gene>
    <name evidence="5" type="ORF">ACFQ22_10890</name>
</gene>
<dbReference type="Pfam" id="PF19258">
    <property type="entry name" value="KxYKxGKxW_sig"/>
    <property type="match status" value="1"/>
</dbReference>
<feature type="region of interest" description="Disordered" evidence="2">
    <location>
        <begin position="2504"/>
        <end position="2528"/>
    </location>
</feature>
<feature type="region of interest" description="Disordered" evidence="2">
    <location>
        <begin position="2991"/>
        <end position="3015"/>
    </location>
</feature>
<evidence type="ECO:0000256" key="1">
    <source>
        <dbReference type="ARBA" id="ARBA00022729"/>
    </source>
</evidence>
<feature type="compositionally biased region" description="Basic and acidic residues" evidence="2">
    <location>
        <begin position="1850"/>
        <end position="1861"/>
    </location>
</feature>
<protein>
    <submittedName>
        <fullName evidence="5">DUF5776 domain-containing protein</fullName>
    </submittedName>
</protein>
<feature type="compositionally biased region" description="Basic and acidic residues" evidence="2">
    <location>
        <begin position="2993"/>
        <end position="3007"/>
    </location>
</feature>
<keyword evidence="1" id="KW-0732">Signal</keyword>
<evidence type="ECO:0000256" key="3">
    <source>
        <dbReference type="SAM" id="Phobius"/>
    </source>
</evidence>
<feature type="compositionally biased region" description="Basic and acidic residues" evidence="2">
    <location>
        <begin position="3028"/>
        <end position="3045"/>
    </location>
</feature>
<feature type="domain" description="DUF5776" evidence="4">
    <location>
        <begin position="3916"/>
        <end position="3984"/>
    </location>
</feature>
<reference evidence="6" key="1">
    <citation type="journal article" date="2019" name="Int. J. Syst. Evol. Microbiol.">
        <title>The Global Catalogue of Microorganisms (GCM) 10K type strain sequencing project: providing services to taxonomists for standard genome sequencing and annotation.</title>
        <authorList>
            <consortium name="The Broad Institute Genomics Platform"/>
            <consortium name="The Broad Institute Genome Sequencing Center for Infectious Disease"/>
            <person name="Wu L."/>
            <person name="Ma J."/>
        </authorList>
    </citation>
    <scope>NUCLEOTIDE SEQUENCE [LARGE SCALE GENOMIC DNA]</scope>
    <source>
        <strain evidence="6">CCUG 71848</strain>
    </source>
</reference>
<proteinExistence type="predicted"/>
<evidence type="ECO:0000259" key="4">
    <source>
        <dbReference type="Pfam" id="PF19087"/>
    </source>
</evidence>
<name>A0ABW3PNP3_9LACO</name>
<dbReference type="Proteomes" id="UP001597156">
    <property type="component" value="Unassembled WGS sequence"/>
</dbReference>
<feature type="compositionally biased region" description="Polar residues" evidence="2">
    <location>
        <begin position="281"/>
        <end position="293"/>
    </location>
</feature>
<feature type="region of interest" description="Disordered" evidence="2">
    <location>
        <begin position="55"/>
        <end position="352"/>
    </location>
</feature>
<evidence type="ECO:0000256" key="2">
    <source>
        <dbReference type="SAM" id="MobiDB-lite"/>
    </source>
</evidence>
<feature type="region of interest" description="Disordered" evidence="2">
    <location>
        <begin position="3521"/>
        <end position="3550"/>
    </location>
</feature>
<feature type="region of interest" description="Disordered" evidence="2">
    <location>
        <begin position="3123"/>
        <end position="3142"/>
    </location>
</feature>
<feature type="domain" description="DUF5776" evidence="4">
    <location>
        <begin position="3765"/>
        <end position="3832"/>
    </location>
</feature>
<feature type="compositionally biased region" description="Polar residues" evidence="2">
    <location>
        <begin position="3322"/>
        <end position="3331"/>
    </location>
</feature>
<feature type="domain" description="DUF5776" evidence="4">
    <location>
        <begin position="3849"/>
        <end position="3910"/>
    </location>
</feature>
<evidence type="ECO:0000313" key="6">
    <source>
        <dbReference type="Proteomes" id="UP001597156"/>
    </source>
</evidence>
<dbReference type="InterPro" id="IPR022263">
    <property type="entry name" value="KxYKxGKxW"/>
</dbReference>
<feature type="region of interest" description="Disordered" evidence="2">
    <location>
        <begin position="1"/>
        <end position="20"/>
    </location>
</feature>
<dbReference type="PANTHER" id="PTHR11818">
    <property type="entry name" value="BETA/GAMMA CRYSTALLIN"/>
    <property type="match status" value="1"/>
</dbReference>
<feature type="compositionally biased region" description="Polar residues" evidence="2">
    <location>
        <begin position="3521"/>
        <end position="3548"/>
    </location>
</feature>
<feature type="compositionally biased region" description="Polar residues" evidence="2">
    <location>
        <begin position="3047"/>
        <end position="3060"/>
    </location>
</feature>
<dbReference type="Pfam" id="PF19087">
    <property type="entry name" value="DUF5776"/>
    <property type="match status" value="3"/>
</dbReference>
<keyword evidence="3" id="KW-0812">Transmembrane</keyword>
<keyword evidence="3" id="KW-0472">Membrane</keyword>
<feature type="region of interest" description="Disordered" evidence="2">
    <location>
        <begin position="3307"/>
        <end position="3339"/>
    </location>
</feature>
<dbReference type="EMBL" id="JBHTLH010000039">
    <property type="protein sequence ID" value="MFD1125855.1"/>
    <property type="molecule type" value="Genomic_DNA"/>
</dbReference>
<organism evidence="5 6">
    <name type="scientific">Lentilactobacillus raoultii</name>
    <dbReference type="NCBI Taxonomy" id="1987503"/>
    <lineage>
        <taxon>Bacteria</taxon>
        <taxon>Bacillati</taxon>
        <taxon>Bacillota</taxon>
        <taxon>Bacilli</taxon>
        <taxon>Lactobacillales</taxon>
        <taxon>Lactobacillaceae</taxon>
        <taxon>Lentilactobacillus</taxon>
    </lineage>
</organism>
<feature type="region of interest" description="Disordered" evidence="2">
    <location>
        <begin position="3028"/>
        <end position="3060"/>
    </location>
</feature>
<feature type="transmembrane region" description="Helical" evidence="3">
    <location>
        <begin position="32"/>
        <end position="50"/>
    </location>
</feature>
<dbReference type="InterPro" id="IPR044081">
    <property type="entry name" value="DUF5776"/>
</dbReference>
<feature type="region of interest" description="Disordered" evidence="2">
    <location>
        <begin position="1885"/>
        <end position="1908"/>
    </location>
</feature>
<feature type="region of interest" description="Disordered" evidence="2">
    <location>
        <begin position="3168"/>
        <end position="3201"/>
    </location>
</feature>
<feature type="compositionally biased region" description="Polar residues" evidence="2">
    <location>
        <begin position="3132"/>
        <end position="3142"/>
    </location>
</feature>
<feature type="region of interest" description="Disordered" evidence="2">
    <location>
        <begin position="1840"/>
        <end position="1861"/>
    </location>
</feature>